<proteinExistence type="predicted"/>
<name>A0A2I0IEG8_PUNGR</name>
<evidence type="ECO:0000256" key="1">
    <source>
        <dbReference type="SAM" id="SignalP"/>
    </source>
</evidence>
<sequence>MFEKVPLLVLFITPVNGIPARQTALHVALHEWSRVGSGPDVGGRIGSGSGLDVSFFTQLPPHAVQNPSVALATADHGHRSTLSSPT</sequence>
<keyword evidence="1" id="KW-0732">Signal</keyword>
<dbReference type="AlphaFoldDB" id="A0A2I0IEG8"/>
<gene>
    <name evidence="2" type="ORF">CRG98_037422</name>
</gene>
<organism evidence="2 3">
    <name type="scientific">Punica granatum</name>
    <name type="common">Pomegranate</name>
    <dbReference type="NCBI Taxonomy" id="22663"/>
    <lineage>
        <taxon>Eukaryota</taxon>
        <taxon>Viridiplantae</taxon>
        <taxon>Streptophyta</taxon>
        <taxon>Embryophyta</taxon>
        <taxon>Tracheophyta</taxon>
        <taxon>Spermatophyta</taxon>
        <taxon>Magnoliopsida</taxon>
        <taxon>eudicotyledons</taxon>
        <taxon>Gunneridae</taxon>
        <taxon>Pentapetalae</taxon>
        <taxon>rosids</taxon>
        <taxon>malvids</taxon>
        <taxon>Myrtales</taxon>
        <taxon>Lythraceae</taxon>
        <taxon>Punica</taxon>
    </lineage>
</organism>
<accession>A0A2I0IEG8</accession>
<feature type="signal peptide" evidence="1">
    <location>
        <begin position="1"/>
        <end position="17"/>
    </location>
</feature>
<protein>
    <recommendedName>
        <fullName evidence="4">Secreted protein</fullName>
    </recommendedName>
</protein>
<evidence type="ECO:0000313" key="3">
    <source>
        <dbReference type="Proteomes" id="UP000233551"/>
    </source>
</evidence>
<keyword evidence="3" id="KW-1185">Reference proteome</keyword>
<evidence type="ECO:0000313" key="2">
    <source>
        <dbReference type="EMBL" id="PKI42183.1"/>
    </source>
</evidence>
<feature type="chain" id="PRO_5014186270" description="Secreted protein" evidence="1">
    <location>
        <begin position="18"/>
        <end position="86"/>
    </location>
</feature>
<dbReference type="EMBL" id="PGOL01003218">
    <property type="protein sequence ID" value="PKI42183.1"/>
    <property type="molecule type" value="Genomic_DNA"/>
</dbReference>
<evidence type="ECO:0008006" key="4">
    <source>
        <dbReference type="Google" id="ProtNLM"/>
    </source>
</evidence>
<dbReference type="Proteomes" id="UP000233551">
    <property type="component" value="Unassembled WGS sequence"/>
</dbReference>
<reference evidence="2 3" key="1">
    <citation type="submission" date="2017-11" db="EMBL/GenBank/DDBJ databases">
        <title>De-novo sequencing of pomegranate (Punica granatum L.) genome.</title>
        <authorList>
            <person name="Akparov Z."/>
            <person name="Amiraslanov A."/>
            <person name="Hajiyeva S."/>
            <person name="Abbasov M."/>
            <person name="Kaur K."/>
            <person name="Hamwieh A."/>
            <person name="Solovyev V."/>
            <person name="Salamov A."/>
            <person name="Braich B."/>
            <person name="Kosarev P."/>
            <person name="Mahmoud A."/>
            <person name="Hajiyev E."/>
            <person name="Babayeva S."/>
            <person name="Izzatullayeva V."/>
            <person name="Mammadov A."/>
            <person name="Mammadov A."/>
            <person name="Sharifova S."/>
            <person name="Ojaghi J."/>
            <person name="Eynullazada K."/>
            <person name="Bayramov B."/>
            <person name="Abdulazimova A."/>
            <person name="Shahmuradov I."/>
        </authorList>
    </citation>
    <scope>NUCLEOTIDE SEQUENCE [LARGE SCALE GENOMIC DNA]</scope>
    <source>
        <strain evidence="3">cv. AG2017</strain>
        <tissue evidence="2">Leaf</tissue>
    </source>
</reference>
<comment type="caution">
    <text evidence="2">The sequence shown here is derived from an EMBL/GenBank/DDBJ whole genome shotgun (WGS) entry which is preliminary data.</text>
</comment>